<dbReference type="PIRSF" id="PIRSF016262">
    <property type="entry name" value="LPLase"/>
    <property type="match status" value="1"/>
</dbReference>
<dbReference type="Pfam" id="PF21948">
    <property type="entry name" value="LplA-B_cat"/>
    <property type="match status" value="1"/>
</dbReference>
<dbReference type="CDD" id="cd16444">
    <property type="entry name" value="LipB"/>
    <property type="match status" value="1"/>
</dbReference>
<keyword evidence="2 5" id="KW-0808">Transferase</keyword>
<evidence type="ECO:0000256" key="8">
    <source>
        <dbReference type="PIRSR" id="PIRSR016262-2"/>
    </source>
</evidence>
<dbReference type="GO" id="GO:0033819">
    <property type="term" value="F:lipoyl(octanoyl) transferase activity"/>
    <property type="evidence" value="ECO:0007669"/>
    <property type="project" value="UniProtKB-EC"/>
</dbReference>
<dbReference type="UniPathway" id="UPA00538">
    <property type="reaction ID" value="UER00592"/>
</dbReference>
<feature type="active site" description="Acyl-thioester intermediate" evidence="5 7">
    <location>
        <position position="172"/>
    </location>
</feature>
<dbReference type="InterPro" id="IPR020605">
    <property type="entry name" value="Octanoyltransferase_CS"/>
</dbReference>
<evidence type="ECO:0000256" key="3">
    <source>
        <dbReference type="ARBA" id="ARBA00023315"/>
    </source>
</evidence>
<evidence type="ECO:0000313" key="12">
    <source>
        <dbReference type="Proteomes" id="UP000464912"/>
    </source>
</evidence>
<keyword evidence="3 5" id="KW-0012">Acyltransferase</keyword>
<dbReference type="InterPro" id="IPR004143">
    <property type="entry name" value="BPL_LPL_catalytic"/>
</dbReference>
<dbReference type="NCBIfam" id="TIGR00214">
    <property type="entry name" value="lipB"/>
    <property type="match status" value="1"/>
</dbReference>
<comment type="miscellaneous">
    <text evidence="5">In the reaction, the free carboxyl group of octanoic acid is attached via an amide linkage to the epsilon-amino group of a specific lysine residue of lipoyl domains of lipoate-dependent enzymes.</text>
</comment>
<evidence type="ECO:0000256" key="7">
    <source>
        <dbReference type="PIRSR" id="PIRSR016262-1"/>
    </source>
</evidence>
<accession>A0A6P1GAH6</accession>
<organism evidence="11 12">
    <name type="scientific">Neorickettsia findlayensis</name>
    <dbReference type="NCBI Taxonomy" id="2686014"/>
    <lineage>
        <taxon>Bacteria</taxon>
        <taxon>Pseudomonadati</taxon>
        <taxon>Pseudomonadota</taxon>
        <taxon>Alphaproteobacteria</taxon>
        <taxon>Rickettsiales</taxon>
        <taxon>Anaplasmataceae</taxon>
        <taxon>Neorickettsia</taxon>
    </lineage>
</organism>
<dbReference type="PROSITE" id="PS01313">
    <property type="entry name" value="LIPB"/>
    <property type="match status" value="1"/>
</dbReference>
<dbReference type="SUPFAM" id="SSF55681">
    <property type="entry name" value="Class II aaRS and biotin synthetases"/>
    <property type="match status" value="1"/>
</dbReference>
<evidence type="ECO:0000256" key="4">
    <source>
        <dbReference type="ARBA" id="ARBA00024732"/>
    </source>
</evidence>
<evidence type="ECO:0000313" key="11">
    <source>
        <dbReference type="EMBL" id="QHD64931.1"/>
    </source>
</evidence>
<dbReference type="InterPro" id="IPR000544">
    <property type="entry name" value="Octanoyltransferase"/>
</dbReference>
<protein>
    <recommendedName>
        <fullName evidence="5 6">Octanoyltransferase</fullName>
        <ecNumber evidence="5 6">2.3.1.181</ecNumber>
    </recommendedName>
    <alternativeName>
        <fullName evidence="5">Lipoate-protein ligase B</fullName>
    </alternativeName>
    <alternativeName>
        <fullName evidence="5">Lipoyl/octanoyl transferase</fullName>
    </alternativeName>
    <alternativeName>
        <fullName evidence="5">Octanoyl-[acyl-carrier-protein]-protein N-octanoyltransferase</fullName>
    </alternativeName>
</protein>
<dbReference type="NCBIfam" id="NF010921">
    <property type="entry name" value="PRK14341.1"/>
    <property type="match status" value="1"/>
</dbReference>
<dbReference type="NCBIfam" id="NF010925">
    <property type="entry name" value="PRK14345.1"/>
    <property type="match status" value="1"/>
</dbReference>
<feature type="site" description="Lowers pKa of active site Cys" evidence="5 9">
    <location>
        <position position="138"/>
    </location>
</feature>
<dbReference type="PANTHER" id="PTHR10993:SF7">
    <property type="entry name" value="LIPOYLTRANSFERASE 2, MITOCHONDRIAL-RELATED"/>
    <property type="match status" value="1"/>
</dbReference>
<comment type="catalytic activity">
    <reaction evidence="5 6">
        <text>octanoyl-[ACP] + L-lysyl-[protein] = N(6)-octanoyl-L-lysyl-[protein] + holo-[ACP] + H(+)</text>
        <dbReference type="Rhea" id="RHEA:17665"/>
        <dbReference type="Rhea" id="RHEA-COMP:9636"/>
        <dbReference type="Rhea" id="RHEA-COMP:9685"/>
        <dbReference type="Rhea" id="RHEA-COMP:9752"/>
        <dbReference type="Rhea" id="RHEA-COMP:9928"/>
        <dbReference type="ChEBI" id="CHEBI:15378"/>
        <dbReference type="ChEBI" id="CHEBI:29969"/>
        <dbReference type="ChEBI" id="CHEBI:64479"/>
        <dbReference type="ChEBI" id="CHEBI:78463"/>
        <dbReference type="ChEBI" id="CHEBI:78809"/>
        <dbReference type="EC" id="2.3.1.181"/>
    </reaction>
</comment>
<comment type="pathway">
    <text evidence="1 5 6">Protein modification; protein lipoylation via endogenous pathway; protein N(6)-(lipoyl)lysine from octanoyl-[acyl-carrier-protein]: step 1/2.</text>
</comment>
<feature type="binding site" evidence="5 8">
    <location>
        <begin position="141"/>
        <end position="143"/>
    </location>
    <ligand>
        <name>substrate</name>
    </ligand>
</feature>
<dbReference type="KEGG" id="nef:GP480_00375"/>
<evidence type="ECO:0000256" key="2">
    <source>
        <dbReference type="ARBA" id="ARBA00022679"/>
    </source>
</evidence>
<dbReference type="AlphaFoldDB" id="A0A6P1GAH6"/>
<dbReference type="EC" id="2.3.1.181" evidence="5 6"/>
<dbReference type="Proteomes" id="UP000464912">
    <property type="component" value="Chromosome"/>
</dbReference>
<dbReference type="HAMAP" id="MF_00013">
    <property type="entry name" value="LipB"/>
    <property type="match status" value="1"/>
</dbReference>
<proteinExistence type="inferred from homology"/>
<evidence type="ECO:0000256" key="5">
    <source>
        <dbReference type="HAMAP-Rule" id="MF_00013"/>
    </source>
</evidence>
<keyword evidence="12" id="KW-1185">Reference proteome</keyword>
<gene>
    <name evidence="5 11" type="primary">lipB</name>
    <name evidence="11" type="ORF">GP480_00375</name>
</gene>
<dbReference type="InterPro" id="IPR045864">
    <property type="entry name" value="aa-tRNA-synth_II/BPL/LPL"/>
</dbReference>
<dbReference type="GO" id="GO:0009249">
    <property type="term" value="P:protein lipoylation"/>
    <property type="evidence" value="ECO:0007669"/>
    <property type="project" value="InterPro"/>
</dbReference>
<feature type="binding site" evidence="5 8">
    <location>
        <begin position="154"/>
        <end position="156"/>
    </location>
    <ligand>
        <name>substrate</name>
    </ligand>
</feature>
<reference evidence="11 12" key="2">
    <citation type="journal article" date="2020" name="MBio">
        <title>Isolation and Molecular Analysis of a Novel Neorickettsia Species That Causes Potomac Horse Fever.</title>
        <authorList>
            <person name="Teymournejad O."/>
            <person name="Lin M."/>
            <person name="Bekebrede H."/>
            <person name="Kamr A."/>
            <person name="Toribio R.E."/>
            <person name="Arroyo L.G."/>
            <person name="Baird J.D."/>
            <person name="Rikihisa Y."/>
        </authorList>
    </citation>
    <scope>NUCLEOTIDE SEQUENCE [LARGE SCALE GENOMIC DNA]</scope>
    <source>
        <strain evidence="11 12">Fin17</strain>
    </source>
</reference>
<dbReference type="Gene3D" id="3.30.930.10">
    <property type="entry name" value="Bira Bifunctional Protein, Domain 2"/>
    <property type="match status" value="1"/>
</dbReference>
<evidence type="ECO:0000256" key="6">
    <source>
        <dbReference type="PIRNR" id="PIRNR016262"/>
    </source>
</evidence>
<comment type="similarity">
    <text evidence="5 6">Belongs to the LipB family.</text>
</comment>
<evidence type="ECO:0000256" key="9">
    <source>
        <dbReference type="PIRSR" id="PIRSR016262-3"/>
    </source>
</evidence>
<dbReference type="PROSITE" id="PS51733">
    <property type="entry name" value="BPL_LPL_CATALYTIC"/>
    <property type="match status" value="1"/>
</dbReference>
<reference evidence="11 12" key="1">
    <citation type="journal article" date="2020" name="MBio">
        <title>Erratum for Teymournejad et al., 'Isolation and Molecular Analysis of a Novel Neorickettsia Species That Causes Potomac Horse Fever'.</title>
        <authorList>
            <person name="Teymournejad O."/>
            <person name="Lin M."/>
            <person name="Bekebrede H."/>
            <person name="Kamr A."/>
            <person name="Toribio R.E."/>
            <person name="Arroyo L.G."/>
            <person name="Baird J.D."/>
            <person name="Rikihisa Y."/>
        </authorList>
    </citation>
    <scope>NUCLEOTIDE SEQUENCE [LARGE SCALE GENOMIC DNA]</scope>
    <source>
        <strain evidence="11 12">Fin17</strain>
    </source>
</reference>
<dbReference type="RefSeq" id="WP_160094846.1">
    <property type="nucleotide sequence ID" value="NZ_CP047224.1"/>
</dbReference>
<comment type="function">
    <text evidence="4 5 6">Catalyzes the transfer of endogenously produced octanoic acid from octanoyl-acyl-carrier-protein onto the lipoyl domains of lipoate-dependent enzymes. Lipoyl-ACP can also act as a substrate although octanoyl-ACP is likely to be the physiological substrate.</text>
</comment>
<keyword evidence="5" id="KW-0963">Cytoplasm</keyword>
<dbReference type="GO" id="GO:0005737">
    <property type="term" value="C:cytoplasm"/>
    <property type="evidence" value="ECO:0007669"/>
    <property type="project" value="UniProtKB-SubCell"/>
</dbReference>
<dbReference type="PANTHER" id="PTHR10993">
    <property type="entry name" value="OCTANOYLTRANSFERASE"/>
    <property type="match status" value="1"/>
</dbReference>
<sequence>MEWKVDKDCIDYQMSLMFMQERVKQIINGSGDELVWLLQYEALYTSGTSADPQDLRNPDLFPVFNAGRGGKYTYHGPGQRVIYPILNLRSRNICDLHKYIYLLEEVVIMTLDNFGINSHRKDGHTGVWVGTRCQPLKKIAAIGVRVSKWVSYHGIAVNLYPDLSHYDGIIPCGIKNFGVTSVKEVGIEIKSFDTFDKYFKKSFIKIFGE</sequence>
<comment type="subcellular location">
    <subcellularLocation>
        <location evidence="5">Cytoplasm</location>
    </subcellularLocation>
</comment>
<dbReference type="EMBL" id="CP047224">
    <property type="protein sequence ID" value="QHD64931.1"/>
    <property type="molecule type" value="Genomic_DNA"/>
</dbReference>
<evidence type="ECO:0000256" key="1">
    <source>
        <dbReference type="ARBA" id="ARBA00004821"/>
    </source>
</evidence>
<feature type="domain" description="BPL/LPL catalytic" evidence="10">
    <location>
        <begin position="29"/>
        <end position="209"/>
    </location>
</feature>
<feature type="binding site" evidence="5 8">
    <location>
        <begin position="68"/>
        <end position="75"/>
    </location>
    <ligand>
        <name>substrate</name>
    </ligand>
</feature>
<evidence type="ECO:0000259" key="10">
    <source>
        <dbReference type="PROSITE" id="PS51733"/>
    </source>
</evidence>
<name>A0A6P1GAH6_9RICK</name>